<feature type="chain" id="PRO_5044701618" evidence="3">
    <location>
        <begin position="19"/>
        <end position="1055"/>
    </location>
</feature>
<evidence type="ECO:0000313" key="10">
    <source>
        <dbReference type="RefSeq" id="XP_055893336.1"/>
    </source>
</evidence>
<evidence type="ECO:0000256" key="2">
    <source>
        <dbReference type="SAM" id="Phobius"/>
    </source>
</evidence>
<dbReference type="RefSeq" id="XP_055893336.1">
    <property type="nucleotide sequence ID" value="XM_056037361.1"/>
</dbReference>
<dbReference type="RefSeq" id="XP_013070544.2">
    <property type="nucleotide sequence ID" value="XM_013215090.2"/>
</dbReference>
<evidence type="ECO:0000256" key="3">
    <source>
        <dbReference type="SAM" id="SignalP"/>
    </source>
</evidence>
<dbReference type="OrthoDB" id="6084488at2759"/>
<proteinExistence type="predicted"/>
<keyword evidence="5" id="KW-1185">Reference proteome</keyword>
<feature type="region of interest" description="Disordered" evidence="1">
    <location>
        <begin position="1014"/>
        <end position="1055"/>
    </location>
</feature>
<evidence type="ECO:0000313" key="11">
    <source>
        <dbReference type="RefSeq" id="XP_055893339.1"/>
    </source>
</evidence>
<dbReference type="PROSITE" id="PS51145">
    <property type="entry name" value="ZU5"/>
    <property type="match status" value="1"/>
</dbReference>
<feature type="region of interest" description="Disordered" evidence="1">
    <location>
        <begin position="351"/>
        <end position="373"/>
    </location>
</feature>
<keyword evidence="2" id="KW-1133">Transmembrane helix</keyword>
<sequence length="1055" mass="120269">MLLPICLSANLIAQAVSGLEISSERKKSQSNDHENPSPKSNLTASAQPKAPENNEFDKASSESGGISTWVFITIGVSVLVVAVMIFVAAMIYRRKKRGTRTGSSIASIQVPPNDATRNYCPRDEVELHELTELNRNRENSLSTEGVQTVSIPRVKMINVTNSSHAEGTPFLLRSCVSSCEDLEDYGGRKLTRSLFTQCGDNENKLRGGNGDFHRQYVDVKYMNNDLEHAQLDRAESSDYRRDSRRDGRNRNYESRSSDEFEPDRRERYYRSDERRGQRYSRQSDKSNLSGSSDSRTYSNQSSRSKSINSHHSARSYLRIPPTLPSNNYVEVGLDNMSVYSEPQIKMEWLTKKSDSSSKNDIESYQSSSGTQTDCGVTSASCLTVFGTPWQFGGTFTSKGGVMQAKDSDVSLHVVANAILKGDYVDIYGAVFTDTPEIRKKFQFPADESLISPVVEYHREPEGSFQRPLCIRLPHSLTEDFDVTFIKVYTFSTDDFGHAILNTLIRKDRVNEDRDGYWEKSRDGRTIDIHTLHFSGYFCTTCSNTSLPSVCSMVFGSHVQITPSRREVRVTLYLWDRRLTIKDYLERIRKQESDVDRQLLTDMQIPLMDDATSDSRLVMRMDVMGESLERSCWRHICRPDGLNPLFKPLQARRLYDVIHCCRQTDPIRVQWALENVPRQVPGSIFQCCIDIMHVPRDIRDYETAMREDTDDLMRTFYVRDLKVIPNPTQEAPDSKSVHATIKRTISETLDKTQTERMCREYGITQRDIGNFKTKYTSDGKLQNGLVEECMRRHGVDMFLKLLPDILQRLQLDHVLHELRDKKVFREDSDQELLPPNDQFSNHSHTDCKFQHDNSPPLHQPKQKVKKDNNENSVLQKQGSSDSNDTVFHDQNLNYKSLERKRRTGAPLAVSNRNEQYRQEHFAVVHNKDSSSGSDSVLRSGSILSSGSNNCFTLQSLNDFSIIPQVGTFNQEDEDDTKKKEMAVKSGSAYLDTDSRCSNSGPQAFLHGRSTASLESMPDYSMPFHSKSAQNINQKSERSQDRDQTNKKELYNVHTVV</sequence>
<evidence type="ECO:0000313" key="5">
    <source>
        <dbReference type="Proteomes" id="UP001165740"/>
    </source>
</evidence>
<evidence type="ECO:0000256" key="1">
    <source>
        <dbReference type="SAM" id="MobiDB-lite"/>
    </source>
</evidence>
<evidence type="ECO:0000259" key="4">
    <source>
        <dbReference type="PROSITE" id="PS51145"/>
    </source>
</evidence>
<feature type="compositionally biased region" description="Polar residues" evidence="1">
    <location>
        <begin position="362"/>
        <end position="373"/>
    </location>
</feature>
<dbReference type="RefSeq" id="XP_013070546.2">
    <property type="nucleotide sequence ID" value="XM_013215092.2"/>
</dbReference>
<keyword evidence="2" id="KW-0472">Membrane</keyword>
<feature type="region of interest" description="Disordered" evidence="1">
    <location>
        <begin position="231"/>
        <end position="321"/>
    </location>
</feature>
<feature type="transmembrane region" description="Helical" evidence="2">
    <location>
        <begin position="66"/>
        <end position="92"/>
    </location>
</feature>
<feature type="region of interest" description="Disordered" evidence="1">
    <location>
        <begin position="825"/>
        <end position="912"/>
    </location>
</feature>
<protein>
    <submittedName>
        <fullName evidence="6 7">Uncharacterized protein LOC106057772</fullName>
    </submittedName>
</protein>
<evidence type="ECO:0000313" key="7">
    <source>
        <dbReference type="RefSeq" id="XP_013070544.2"/>
    </source>
</evidence>
<feature type="domain" description="ZU5" evidence="4">
    <location>
        <begin position="389"/>
        <end position="542"/>
    </location>
</feature>
<dbReference type="InterPro" id="IPR000906">
    <property type="entry name" value="ZU5_dom"/>
</dbReference>
<reference evidence="6 7" key="1">
    <citation type="submission" date="2025-04" db="UniProtKB">
        <authorList>
            <consortium name="RefSeq"/>
        </authorList>
    </citation>
    <scope>IDENTIFICATION</scope>
</reference>
<evidence type="ECO:0000313" key="6">
    <source>
        <dbReference type="RefSeq" id="XP_013070543.2"/>
    </source>
</evidence>
<feature type="compositionally biased region" description="Basic and acidic residues" evidence="1">
    <location>
        <begin position="23"/>
        <end position="36"/>
    </location>
</feature>
<dbReference type="KEGG" id="bgt:106057772"/>
<organism evidence="5 8">
    <name type="scientific">Biomphalaria glabrata</name>
    <name type="common">Bloodfluke planorb</name>
    <name type="synonym">Freshwater snail</name>
    <dbReference type="NCBI Taxonomy" id="6526"/>
    <lineage>
        <taxon>Eukaryota</taxon>
        <taxon>Metazoa</taxon>
        <taxon>Spiralia</taxon>
        <taxon>Lophotrochozoa</taxon>
        <taxon>Mollusca</taxon>
        <taxon>Gastropoda</taxon>
        <taxon>Heterobranchia</taxon>
        <taxon>Euthyneura</taxon>
        <taxon>Panpulmonata</taxon>
        <taxon>Hygrophila</taxon>
        <taxon>Lymnaeoidea</taxon>
        <taxon>Planorbidae</taxon>
        <taxon>Biomphalaria</taxon>
    </lineage>
</organism>
<feature type="region of interest" description="Disordered" evidence="1">
    <location>
        <begin position="23"/>
        <end position="62"/>
    </location>
</feature>
<dbReference type="Gene3D" id="2.60.220.30">
    <property type="match status" value="1"/>
</dbReference>
<evidence type="ECO:0000313" key="8">
    <source>
        <dbReference type="RefSeq" id="XP_013070546.2"/>
    </source>
</evidence>
<dbReference type="GeneID" id="106057772"/>
<evidence type="ECO:0000313" key="9">
    <source>
        <dbReference type="RefSeq" id="XP_013070547.2"/>
    </source>
</evidence>
<accession>A0A9U8E2W8</accession>
<dbReference type="Proteomes" id="UP001165740">
    <property type="component" value="Chromosome 1"/>
</dbReference>
<feature type="compositionally biased region" description="Basic and acidic residues" evidence="1">
    <location>
        <begin position="351"/>
        <end position="361"/>
    </location>
</feature>
<dbReference type="RefSeq" id="XP_013070543.2">
    <property type="nucleotide sequence ID" value="XM_013215089.2"/>
</dbReference>
<feature type="compositionally biased region" description="Basic and acidic residues" evidence="1">
    <location>
        <begin position="231"/>
        <end position="284"/>
    </location>
</feature>
<feature type="compositionally biased region" description="Polar residues" evidence="1">
    <location>
        <begin position="869"/>
        <end position="893"/>
    </location>
</feature>
<feature type="signal peptide" evidence="3">
    <location>
        <begin position="1"/>
        <end position="18"/>
    </location>
</feature>
<feature type="compositionally biased region" description="Polar residues" evidence="1">
    <location>
        <begin position="37"/>
        <end position="46"/>
    </location>
</feature>
<dbReference type="RefSeq" id="XP_013070547.2">
    <property type="nucleotide sequence ID" value="XM_013215093.2"/>
</dbReference>
<dbReference type="Pfam" id="PF00791">
    <property type="entry name" value="ZU5"/>
    <property type="match status" value="1"/>
</dbReference>
<feature type="compositionally biased region" description="Basic and acidic residues" evidence="1">
    <location>
        <begin position="1033"/>
        <end position="1049"/>
    </location>
</feature>
<keyword evidence="2" id="KW-0812">Transmembrane</keyword>
<feature type="compositionally biased region" description="Low complexity" evidence="1">
    <location>
        <begin position="285"/>
        <end position="310"/>
    </location>
</feature>
<dbReference type="AlphaFoldDB" id="A0A9U8E2W8"/>
<gene>
    <name evidence="6 7 8 9 10 11" type="primary">LOC106057772</name>
</gene>
<dbReference type="RefSeq" id="XP_055893339.1">
    <property type="nucleotide sequence ID" value="XM_056037364.1"/>
</dbReference>
<name>A0A9U8E2W8_BIOGL</name>
<keyword evidence="3" id="KW-0732">Signal</keyword>